<dbReference type="AlphaFoldDB" id="A0A7T5VD34"/>
<evidence type="ECO:0000313" key="2">
    <source>
        <dbReference type="Proteomes" id="UP000596092"/>
    </source>
</evidence>
<sequence length="86" mass="10010">MKHLQHNVELHRIPAGRYLSSPAAWPVRQKKYDATVQTAINPNYYFVTNFTAGKDLSSDDLKSSVLFPRNLHYSRATDQKYYFEDS</sequence>
<organism evidence="1 2">
    <name type="scientific">Desulfobulbus oligotrophicus</name>
    <dbReference type="NCBI Taxonomy" id="1909699"/>
    <lineage>
        <taxon>Bacteria</taxon>
        <taxon>Pseudomonadati</taxon>
        <taxon>Thermodesulfobacteriota</taxon>
        <taxon>Desulfobulbia</taxon>
        <taxon>Desulfobulbales</taxon>
        <taxon>Desulfobulbaceae</taxon>
        <taxon>Desulfobulbus</taxon>
    </lineage>
</organism>
<reference evidence="1 2" key="1">
    <citation type="submission" date="2020-05" db="EMBL/GenBank/DDBJ databases">
        <title>Complete genome of Desulfobulbus oligotrophicus.</title>
        <authorList>
            <person name="Podar M."/>
        </authorList>
    </citation>
    <scope>NUCLEOTIDE SEQUENCE [LARGE SCALE GENOMIC DNA]</scope>
    <source>
        <strain evidence="1 2">Prop6</strain>
    </source>
</reference>
<dbReference type="RefSeq" id="WP_199264397.1">
    <property type="nucleotide sequence ID" value="NZ_CP054140.1"/>
</dbReference>
<protein>
    <submittedName>
        <fullName evidence="1">Uncharacterized protein</fullName>
    </submittedName>
</protein>
<keyword evidence="2" id="KW-1185">Reference proteome</keyword>
<dbReference type="KEGG" id="dog:HP555_06705"/>
<dbReference type="EMBL" id="CP054140">
    <property type="protein sequence ID" value="QQG65576.1"/>
    <property type="molecule type" value="Genomic_DNA"/>
</dbReference>
<evidence type="ECO:0000313" key="1">
    <source>
        <dbReference type="EMBL" id="QQG65576.1"/>
    </source>
</evidence>
<accession>A0A7T5VD34</accession>
<dbReference type="Proteomes" id="UP000596092">
    <property type="component" value="Chromosome"/>
</dbReference>
<gene>
    <name evidence="1" type="ORF">HP555_06705</name>
</gene>
<name>A0A7T5VD34_9BACT</name>
<proteinExistence type="predicted"/>